<keyword evidence="1" id="KW-0812">Transmembrane</keyword>
<evidence type="ECO:0000313" key="3">
    <source>
        <dbReference type="Proteomes" id="UP000308652"/>
    </source>
</evidence>
<gene>
    <name evidence="2" type="ORF">BDQ12DRAFT_667433</name>
</gene>
<dbReference type="EMBL" id="ML213611">
    <property type="protein sequence ID" value="TFK36903.1"/>
    <property type="molecule type" value="Genomic_DNA"/>
</dbReference>
<feature type="transmembrane region" description="Helical" evidence="1">
    <location>
        <begin position="116"/>
        <end position="136"/>
    </location>
</feature>
<protein>
    <recommendedName>
        <fullName evidence="4">CN hydrolase domain-containing protein</fullName>
    </recommendedName>
</protein>
<dbReference type="AlphaFoldDB" id="A0A5C3LWY7"/>
<dbReference type="Gene3D" id="3.60.110.10">
    <property type="entry name" value="Carbon-nitrogen hydrolase"/>
    <property type="match status" value="1"/>
</dbReference>
<keyword evidence="3" id="KW-1185">Reference proteome</keyword>
<proteinExistence type="predicted"/>
<keyword evidence="1" id="KW-1133">Transmembrane helix</keyword>
<dbReference type="OrthoDB" id="2626014at2759"/>
<feature type="transmembrane region" description="Helical" evidence="1">
    <location>
        <begin position="168"/>
        <end position="187"/>
    </location>
</feature>
<accession>A0A5C3LWY7</accession>
<keyword evidence="1" id="KW-0472">Membrane</keyword>
<organism evidence="2 3">
    <name type="scientific">Crucibulum laeve</name>
    <dbReference type="NCBI Taxonomy" id="68775"/>
    <lineage>
        <taxon>Eukaryota</taxon>
        <taxon>Fungi</taxon>
        <taxon>Dikarya</taxon>
        <taxon>Basidiomycota</taxon>
        <taxon>Agaricomycotina</taxon>
        <taxon>Agaricomycetes</taxon>
        <taxon>Agaricomycetidae</taxon>
        <taxon>Agaricales</taxon>
        <taxon>Agaricineae</taxon>
        <taxon>Nidulariaceae</taxon>
        <taxon>Crucibulum</taxon>
    </lineage>
</organism>
<dbReference type="SUPFAM" id="SSF56317">
    <property type="entry name" value="Carbon-nitrogen hydrolase"/>
    <property type="match status" value="1"/>
</dbReference>
<dbReference type="STRING" id="68775.A0A5C3LWY7"/>
<feature type="transmembrane region" description="Helical" evidence="1">
    <location>
        <begin position="33"/>
        <end position="52"/>
    </location>
</feature>
<feature type="transmembrane region" description="Helical" evidence="1">
    <location>
        <begin position="212"/>
        <end position="231"/>
    </location>
</feature>
<dbReference type="Proteomes" id="UP000308652">
    <property type="component" value="Unassembled WGS sequence"/>
</dbReference>
<evidence type="ECO:0000256" key="1">
    <source>
        <dbReference type="SAM" id="Phobius"/>
    </source>
</evidence>
<dbReference type="InterPro" id="IPR036526">
    <property type="entry name" value="C-N_Hydrolase_sf"/>
</dbReference>
<evidence type="ECO:0000313" key="2">
    <source>
        <dbReference type="EMBL" id="TFK36903.1"/>
    </source>
</evidence>
<evidence type="ECO:0008006" key="4">
    <source>
        <dbReference type="Google" id="ProtNLM"/>
    </source>
</evidence>
<feature type="transmembrane region" description="Helical" evidence="1">
    <location>
        <begin position="83"/>
        <end position="104"/>
    </location>
</feature>
<name>A0A5C3LWY7_9AGAR</name>
<feature type="transmembrane region" description="Helical" evidence="1">
    <location>
        <begin position="7"/>
        <end position="27"/>
    </location>
</feature>
<reference evidence="2 3" key="1">
    <citation type="journal article" date="2019" name="Nat. Ecol. Evol.">
        <title>Megaphylogeny resolves global patterns of mushroom evolution.</title>
        <authorList>
            <person name="Varga T."/>
            <person name="Krizsan K."/>
            <person name="Foldi C."/>
            <person name="Dima B."/>
            <person name="Sanchez-Garcia M."/>
            <person name="Sanchez-Ramirez S."/>
            <person name="Szollosi G.J."/>
            <person name="Szarkandi J.G."/>
            <person name="Papp V."/>
            <person name="Albert L."/>
            <person name="Andreopoulos W."/>
            <person name="Angelini C."/>
            <person name="Antonin V."/>
            <person name="Barry K.W."/>
            <person name="Bougher N.L."/>
            <person name="Buchanan P."/>
            <person name="Buyck B."/>
            <person name="Bense V."/>
            <person name="Catcheside P."/>
            <person name="Chovatia M."/>
            <person name="Cooper J."/>
            <person name="Damon W."/>
            <person name="Desjardin D."/>
            <person name="Finy P."/>
            <person name="Geml J."/>
            <person name="Haridas S."/>
            <person name="Hughes K."/>
            <person name="Justo A."/>
            <person name="Karasinski D."/>
            <person name="Kautmanova I."/>
            <person name="Kiss B."/>
            <person name="Kocsube S."/>
            <person name="Kotiranta H."/>
            <person name="LaButti K.M."/>
            <person name="Lechner B.E."/>
            <person name="Liimatainen K."/>
            <person name="Lipzen A."/>
            <person name="Lukacs Z."/>
            <person name="Mihaltcheva S."/>
            <person name="Morgado L.N."/>
            <person name="Niskanen T."/>
            <person name="Noordeloos M.E."/>
            <person name="Ohm R.A."/>
            <person name="Ortiz-Santana B."/>
            <person name="Ovrebo C."/>
            <person name="Racz N."/>
            <person name="Riley R."/>
            <person name="Savchenko A."/>
            <person name="Shiryaev A."/>
            <person name="Soop K."/>
            <person name="Spirin V."/>
            <person name="Szebenyi C."/>
            <person name="Tomsovsky M."/>
            <person name="Tulloss R.E."/>
            <person name="Uehling J."/>
            <person name="Grigoriev I.V."/>
            <person name="Vagvolgyi C."/>
            <person name="Papp T."/>
            <person name="Martin F.M."/>
            <person name="Miettinen O."/>
            <person name="Hibbett D.S."/>
            <person name="Nagy L.G."/>
        </authorList>
    </citation>
    <scope>NUCLEOTIDE SEQUENCE [LARGE SCALE GENOMIC DNA]</scope>
    <source>
        <strain evidence="2 3">CBS 166.37</strain>
    </source>
</reference>
<feature type="transmembrane region" description="Helical" evidence="1">
    <location>
        <begin position="59"/>
        <end position="77"/>
    </location>
</feature>
<sequence>MNLRKLLFQDYATVVFPVLSLVLSSFAMQPTSALTPTILTLSGLLVYSRILFPSQRTKWHIALLWGALTVGTALPNITASLHALSSVTESLLALILLSVGILYIDTKASTRLESSWSQILLFPALWATLWVMVSYLSPLGRLSTWSPLVGNHAHNWMVPFLGVESVDWAAAAWAVVVAQAIGAWYIGNVDDEESLIPDNTTPRQQTIRITQARSALMLGILLTILAVPSFFLDSLPLPVTSAKTTPLGVACVLPTFQRYRHYIPTLKDYLDETKKVTNVAKVILWPEGAVTFNSEAERDEALTQVKESLQNHVYVGVSFEETFRDVNDPTGWTGSKRAGLALVSNSSDSPHLVYYKRHLVPITESFSLSQSTTPPAMHTIRLSKPIDVDAPDWAPGEPGNTRPLTLTAAICLDFAHPSTFSNLESRPSLILAPARTWDRSVGFTMWKQATRRAEELGSTLLWCDGGTGGVSGVAGKGYNDVTQVGAGSWTRTIVLPYPFNERRTAYLMFGDTILLLFWALVVGPSLIHWLSELQEYVRVAEATNSRRTQSDSQSFGSVNIRILMNATSCRAIKFHCPYRRTCFIPTSSPKQLLRSKFARSFLGTLRSSTKSSIDLARTLLRKRSSKGVQTYGWTDQFYLITREDFAGDSSHWVLTEEGLSSYESPSMPFAPISSFPDPPLPDLLLHSTPEATYISLSESSTSSLDYHPTELAELALSFPLPPTHVPTSVLTSSAVARALATKSIISETGSDFSSDLYSSRSLAPSFGLPVDIDLAKSKRRDLSSITRFFVDILKLIRTDVVDFGGEMDYSNYQWFQDPPPRQPAPQAPSAPQATAPAYVPLPGVIEQNEMFEFALAAAPNVLYARYKQYGQLGVLAWCSEFGELIDNLKDLGFQGNMFVTTRTQALKTCEELLKLKLDVKMQIIVMYLSSQVARLRRFLDGDRVWDDYPIPTFPLEPQSYRE</sequence>